<evidence type="ECO:0000313" key="2">
    <source>
        <dbReference type="EMBL" id="CAB3260445.1"/>
    </source>
</evidence>
<dbReference type="AlphaFoldDB" id="A0A8S1BNP8"/>
<sequence>MFGKRIDEGWRVIKPQTRGWGKDSYPRGKTVRGPKPGVLIPTMAVQNRTLRKRHFWGAFAKNFGQSGGEDSSPGKRMNFGELQKTQHLTGGKGKTPESGES</sequence>
<evidence type="ECO:0000256" key="1">
    <source>
        <dbReference type="SAM" id="MobiDB-lite"/>
    </source>
</evidence>
<protein>
    <submittedName>
        <fullName evidence="2">Uncharacterized protein</fullName>
    </submittedName>
</protein>
<keyword evidence="3" id="KW-1185">Reference proteome</keyword>
<gene>
    <name evidence="2" type="ORF">APLA_LOCUS17474</name>
</gene>
<accession>A0A8S1BNP8</accession>
<reference evidence="2 3" key="1">
    <citation type="submission" date="2020-04" db="EMBL/GenBank/DDBJ databases">
        <authorList>
            <person name="Wallbank WR R."/>
            <person name="Pardo Diaz C."/>
            <person name="Kozak K."/>
            <person name="Martin S."/>
            <person name="Jiggins C."/>
            <person name="Moest M."/>
            <person name="Warren A I."/>
            <person name="Byers J.R.P. K."/>
            <person name="Montejo-Kovacevich G."/>
            <person name="Yen C E."/>
        </authorList>
    </citation>
    <scope>NUCLEOTIDE SEQUENCE [LARGE SCALE GENOMIC DNA]</scope>
</reference>
<dbReference type="Proteomes" id="UP000494106">
    <property type="component" value="Unassembled WGS sequence"/>
</dbReference>
<proteinExistence type="predicted"/>
<comment type="caution">
    <text evidence="2">The sequence shown here is derived from an EMBL/GenBank/DDBJ whole genome shotgun (WGS) entry which is preliminary data.</text>
</comment>
<feature type="region of interest" description="Disordered" evidence="1">
    <location>
        <begin position="63"/>
        <end position="101"/>
    </location>
</feature>
<dbReference type="EMBL" id="CADEBC010000746">
    <property type="protein sequence ID" value="CAB3260445.1"/>
    <property type="molecule type" value="Genomic_DNA"/>
</dbReference>
<organism evidence="2 3">
    <name type="scientific">Arctia plantaginis</name>
    <name type="common">Wood tiger moth</name>
    <name type="synonym">Phalaena plantaginis</name>
    <dbReference type="NCBI Taxonomy" id="874455"/>
    <lineage>
        <taxon>Eukaryota</taxon>
        <taxon>Metazoa</taxon>
        <taxon>Ecdysozoa</taxon>
        <taxon>Arthropoda</taxon>
        <taxon>Hexapoda</taxon>
        <taxon>Insecta</taxon>
        <taxon>Pterygota</taxon>
        <taxon>Neoptera</taxon>
        <taxon>Endopterygota</taxon>
        <taxon>Lepidoptera</taxon>
        <taxon>Glossata</taxon>
        <taxon>Ditrysia</taxon>
        <taxon>Noctuoidea</taxon>
        <taxon>Erebidae</taxon>
        <taxon>Arctiinae</taxon>
        <taxon>Arctia</taxon>
    </lineage>
</organism>
<feature type="region of interest" description="Disordered" evidence="1">
    <location>
        <begin position="18"/>
        <end position="38"/>
    </location>
</feature>
<name>A0A8S1BNP8_ARCPL</name>
<evidence type="ECO:0000313" key="3">
    <source>
        <dbReference type="Proteomes" id="UP000494106"/>
    </source>
</evidence>